<dbReference type="EMBL" id="JANIBK010000032">
    <property type="protein sequence ID" value="MCQ8128464.1"/>
    <property type="molecule type" value="Genomic_DNA"/>
</dbReference>
<evidence type="ECO:0000313" key="2">
    <source>
        <dbReference type="Proteomes" id="UP001524586"/>
    </source>
</evidence>
<proteinExistence type="predicted"/>
<dbReference type="Proteomes" id="UP001524586">
    <property type="component" value="Unassembled WGS sequence"/>
</dbReference>
<evidence type="ECO:0008006" key="3">
    <source>
        <dbReference type="Google" id="ProtNLM"/>
    </source>
</evidence>
<gene>
    <name evidence="1" type="ORF">NP596_08330</name>
</gene>
<evidence type="ECO:0000313" key="1">
    <source>
        <dbReference type="EMBL" id="MCQ8128464.1"/>
    </source>
</evidence>
<name>A0ABT1U4W3_9GAMM</name>
<reference evidence="1 2" key="1">
    <citation type="submission" date="2022-07" db="EMBL/GenBank/DDBJ databases">
        <title>Methylomonas rivi sp. nov., Methylomonas rosea sp. nov., Methylomonas aureus sp. nov. and Methylomonas subterranea sp. nov., four novel methanotrophs isolated from a freshwater creek and the deep terrestrial subsurface.</title>
        <authorList>
            <person name="Abin C."/>
            <person name="Sankaranarayanan K."/>
            <person name="Garner C."/>
            <person name="Sindelar R."/>
            <person name="Kotary K."/>
            <person name="Garner R."/>
            <person name="Barclay S."/>
            <person name="Lawson P."/>
            <person name="Krumholz L."/>
        </authorList>
    </citation>
    <scope>NUCLEOTIDE SEQUENCE [LARGE SCALE GENOMIC DNA]</scope>
    <source>
        <strain evidence="1 2">WSC-6</strain>
    </source>
</reference>
<accession>A0ABT1U4W3</accession>
<dbReference type="RefSeq" id="WP_256614852.1">
    <property type="nucleotide sequence ID" value="NZ_JANIBK010000032.1"/>
</dbReference>
<organism evidence="1 2">
    <name type="scientific">Methylomonas rivi</name>
    <dbReference type="NCBI Taxonomy" id="2952226"/>
    <lineage>
        <taxon>Bacteria</taxon>
        <taxon>Pseudomonadati</taxon>
        <taxon>Pseudomonadota</taxon>
        <taxon>Gammaproteobacteria</taxon>
        <taxon>Methylococcales</taxon>
        <taxon>Methylococcaceae</taxon>
        <taxon>Methylomonas</taxon>
    </lineage>
</organism>
<keyword evidence="2" id="KW-1185">Reference proteome</keyword>
<comment type="caution">
    <text evidence="1">The sequence shown here is derived from an EMBL/GenBank/DDBJ whole genome shotgun (WGS) entry which is preliminary data.</text>
</comment>
<sequence length="110" mass="12506">MKIEKIKPARKKVALDVRTYDGLNEFSRTNDIKPQAMLAALVETMLGNRALADKVIDITLSKAADEATDDNAEMIFNSCYDRYCRKQSCDTYCKANVLRQWARAKALLEK</sequence>
<protein>
    <recommendedName>
        <fullName evidence="3">CopG family transcriptional regulator</fullName>
    </recommendedName>
</protein>